<dbReference type="Gene3D" id="2.30.320.10">
    <property type="entry name" value="YwqG-like"/>
    <property type="match status" value="1"/>
</dbReference>
<protein>
    <submittedName>
        <fullName evidence="1">Domain of uncharacterized function (DUF1963)</fullName>
    </submittedName>
</protein>
<dbReference type="PANTHER" id="PTHR36436:SF6">
    <property type="entry name" value="SLL5081 PROTEIN"/>
    <property type="match status" value="1"/>
</dbReference>
<dbReference type="Pfam" id="PF09234">
    <property type="entry name" value="DUF1963"/>
    <property type="match status" value="1"/>
</dbReference>
<evidence type="ECO:0000313" key="2">
    <source>
        <dbReference type="Proteomes" id="UP000045782"/>
    </source>
</evidence>
<dbReference type="AlphaFoldDB" id="A0A0U0ZUA0"/>
<gene>
    <name evidence="1" type="primary">ywqG</name>
    <name evidence="1" type="ORF">ERS075579_04686</name>
</gene>
<dbReference type="InterPro" id="IPR015315">
    <property type="entry name" value="DUF1963"/>
</dbReference>
<accession>A0A0U0ZUA0</accession>
<dbReference type="Proteomes" id="UP000045782">
    <property type="component" value="Unassembled WGS sequence"/>
</dbReference>
<organism evidence="1 2">
    <name type="scientific">Mycobacteroides abscessus</name>
    <dbReference type="NCBI Taxonomy" id="36809"/>
    <lineage>
        <taxon>Bacteria</taxon>
        <taxon>Bacillati</taxon>
        <taxon>Actinomycetota</taxon>
        <taxon>Actinomycetes</taxon>
        <taxon>Mycobacteriales</taxon>
        <taxon>Mycobacteriaceae</taxon>
        <taxon>Mycobacteroides</taxon>
    </lineage>
</organism>
<name>A0A0U0ZUA0_9MYCO</name>
<dbReference type="EMBL" id="CSWP01000012">
    <property type="protein sequence ID" value="CPV69977.1"/>
    <property type="molecule type" value="Genomic_DNA"/>
</dbReference>
<dbReference type="InterPro" id="IPR035948">
    <property type="entry name" value="YwqG-like_sf"/>
</dbReference>
<reference evidence="1 2" key="1">
    <citation type="submission" date="2015-03" db="EMBL/GenBank/DDBJ databases">
        <authorList>
            <person name="Murphy D."/>
        </authorList>
    </citation>
    <scope>NUCLEOTIDE SEQUENCE [LARGE SCALE GENOMIC DNA]</scope>
    <source>
        <strain evidence="1 2">PAP088</strain>
    </source>
</reference>
<evidence type="ECO:0000313" key="1">
    <source>
        <dbReference type="EMBL" id="CPV69977.1"/>
    </source>
</evidence>
<dbReference type="RefSeq" id="WP_052526102.1">
    <property type="nucleotide sequence ID" value="NZ_CP014951.1"/>
</dbReference>
<sequence>MGIPAGLDELLAELGTDAVSLEPEPGDPDIRSSYLGGHPYWPEGSQWPNYRDEPMSFVCQINFAEVPQLPGFPSEGLLQWFVGSDDVAGMTFDDTQGTQGFEVRWITDLSAPSTRYVSYPTPPYGDCGQELFGVVGRCPGYDAPYSFQELNPLPYRIVFERVRTLPDHVDRFTDQQRQTFWAALQDAGLAGDEDLLDAPFPYYGLSIAWRDHVYYKLRDIGVVWDGAHIGGHPRFIQGDARGTGNYAAVDDSASAVLVSIGCSDLCDWWSGGTASLFGDPRALAAGDLNSIRYHTDR</sequence>
<dbReference type="PANTHER" id="PTHR36436">
    <property type="entry name" value="SLL5081 PROTEIN"/>
    <property type="match status" value="1"/>
</dbReference>
<dbReference type="SUPFAM" id="SSF103032">
    <property type="entry name" value="Hypothetical protein YwqG"/>
    <property type="match status" value="1"/>
</dbReference>
<proteinExistence type="predicted"/>